<dbReference type="InterPro" id="IPR006657">
    <property type="entry name" value="MoPterin_dinucl-bd_dom"/>
</dbReference>
<keyword evidence="11" id="KW-1185">Reference proteome</keyword>
<keyword evidence="6 10" id="KW-0560">Oxidoreductase</keyword>
<dbReference type="RefSeq" id="WP_354550956.1">
    <property type="nucleotide sequence ID" value="NZ_JBEPSM010000001.1"/>
</dbReference>
<evidence type="ECO:0000259" key="7">
    <source>
        <dbReference type="Pfam" id="PF00384"/>
    </source>
</evidence>
<evidence type="ECO:0000256" key="5">
    <source>
        <dbReference type="ARBA" id="ARBA00022764"/>
    </source>
</evidence>
<dbReference type="CDD" id="cd02793">
    <property type="entry name" value="MopB_CT_DMSOR-BSOR-TMAOR"/>
    <property type="match status" value="1"/>
</dbReference>
<keyword evidence="3" id="KW-0500">Molybdenum</keyword>
<dbReference type="Gene3D" id="3.40.228.10">
    <property type="entry name" value="Dimethylsulfoxide Reductase, domain 2"/>
    <property type="match status" value="1"/>
</dbReference>
<proteinExistence type="inferred from homology"/>
<evidence type="ECO:0000259" key="9">
    <source>
        <dbReference type="Pfam" id="PF18364"/>
    </source>
</evidence>
<dbReference type="Pfam" id="PF00384">
    <property type="entry name" value="Molybdopterin"/>
    <property type="match status" value="1"/>
</dbReference>
<dbReference type="PANTHER" id="PTHR43742:SF10">
    <property type="entry name" value="TRIMETHYLAMINE-N-OXIDE REDUCTASE 2"/>
    <property type="match status" value="1"/>
</dbReference>
<evidence type="ECO:0000259" key="8">
    <source>
        <dbReference type="Pfam" id="PF01568"/>
    </source>
</evidence>
<dbReference type="EMBL" id="JBEPSM010000001">
    <property type="protein sequence ID" value="MET4634285.1"/>
    <property type="molecule type" value="Genomic_DNA"/>
</dbReference>
<dbReference type="EC" id="1.-.-.-" evidence="10"/>
<accession>A0ABV2R0V5</accession>
<reference evidence="10 11" key="1">
    <citation type="submission" date="2024-06" db="EMBL/GenBank/DDBJ databases">
        <title>Sorghum-associated microbial communities from plants grown in Nebraska, USA.</title>
        <authorList>
            <person name="Schachtman D."/>
        </authorList>
    </citation>
    <scope>NUCLEOTIDE SEQUENCE [LARGE SCALE GENOMIC DNA]</scope>
    <source>
        <strain evidence="10 11">3207</strain>
    </source>
</reference>
<dbReference type="SUPFAM" id="SSF50692">
    <property type="entry name" value="ADC-like"/>
    <property type="match status" value="1"/>
</dbReference>
<dbReference type="PROSITE" id="PS00490">
    <property type="entry name" value="MOLYBDOPTERIN_PROK_2"/>
    <property type="match status" value="1"/>
</dbReference>
<feature type="domain" description="Molybdopterin dinucleotide-binding" evidence="8">
    <location>
        <begin position="630"/>
        <end position="750"/>
    </location>
</feature>
<name>A0ABV2R0V5_9HYPH</name>
<evidence type="ECO:0000313" key="10">
    <source>
        <dbReference type="EMBL" id="MET4634285.1"/>
    </source>
</evidence>
<evidence type="ECO:0000256" key="1">
    <source>
        <dbReference type="ARBA" id="ARBA00001942"/>
    </source>
</evidence>
<sequence length="776" mass="84455">MTTTSRKFQSLAHWGAFTAHVEDGRLVSVSPFAGDAQPNDLIDAWPEMVYAENRIRRPSIRRGWLETVGRGLPHPGFGRGDDTFVEVSWDEALGHVQRELERVRSQYGNPSIFGGSYGWSSAGRLHHARTLVHRFLATIGGCTGQVTNYSYGAAMRLLPHVLGDMAAVAGPVTDWPAILENCERFVAFGGIAGKNWKIHSGGGGLHPYGGWMDKAAQSGVSFVNISPLKTDTANVIEAEWIPIRPGTDMALILATAWLVHAHGKTDMDFVNRYCVGFDRFLAYLQGAEDGIVKDPAWASAITGLSVEAITGFAESLFDRRVLLTAAWSLQRAENGEQPYWGLVALAAMLGQIGLPGGGVAFGYGSMNGMGAPLYDLPISGMSVPKVPGELKIPVARIADLLLRPGEPCEFDGKSFPYPDTRLVYWAGGNPFHHHQDLFRLREAFQRPDTIVVHEPWWTATARHADIVLPATTPLERNDIGGSSRDPYLFAMQKAIEPVGEARGDFEIFSALADRMGVGAAFHENRSEEEWLRVIYGRFASKMAERGFNPPDFDAFWEAGHVRIPDPEGGFNLYEPFREDPVAHPLATPSGKVEIYSETVAGFGYSECPGLPVWREPTEWLGSELAERYPLHMISNQPEDKLHGQMDASAPSRRNKVRDRTGLVMNPADAAARGLADGDVVRVFNDRGLCLAGLRISELIMPGVVCLPTGATFNPISDGAGGLIENHGNPNALTKDIGTSRLGQGPSAQTCLVEVARHEQEAVPITVLAQPPIEAAA</sequence>
<feature type="domain" description="Molybdopterin oxidoreductase" evidence="7">
    <location>
        <begin position="54"/>
        <end position="514"/>
    </location>
</feature>
<dbReference type="Pfam" id="PF01568">
    <property type="entry name" value="Molydop_binding"/>
    <property type="match status" value="1"/>
</dbReference>
<evidence type="ECO:0000256" key="4">
    <source>
        <dbReference type="ARBA" id="ARBA00022723"/>
    </source>
</evidence>
<dbReference type="Gene3D" id="3.90.55.10">
    <property type="entry name" value="Dimethylsulfoxide Reductase, domain 3"/>
    <property type="match status" value="1"/>
</dbReference>
<dbReference type="Pfam" id="PF18364">
    <property type="entry name" value="Molybdopterin_N"/>
    <property type="match status" value="1"/>
</dbReference>
<dbReference type="InterPro" id="IPR041954">
    <property type="entry name" value="CT_DMSOR/BSOR/TMAOR"/>
</dbReference>
<dbReference type="SUPFAM" id="SSF53706">
    <property type="entry name" value="Formate dehydrogenase/DMSO reductase, domains 1-3"/>
    <property type="match status" value="1"/>
</dbReference>
<gene>
    <name evidence="10" type="ORF">ABIE08_002198</name>
</gene>
<dbReference type="Gene3D" id="2.40.40.20">
    <property type="match status" value="1"/>
</dbReference>
<dbReference type="Gene3D" id="3.40.50.740">
    <property type="match status" value="1"/>
</dbReference>
<evidence type="ECO:0000256" key="6">
    <source>
        <dbReference type="ARBA" id="ARBA00023002"/>
    </source>
</evidence>
<dbReference type="InterPro" id="IPR050612">
    <property type="entry name" value="Prok_Mopterin_Oxidored"/>
</dbReference>
<comment type="caution">
    <text evidence="10">The sequence shown here is derived from an EMBL/GenBank/DDBJ whole genome shotgun (WGS) entry which is preliminary data.</text>
</comment>
<keyword evidence="5" id="KW-0574">Periplasm</keyword>
<dbReference type="GO" id="GO:0016491">
    <property type="term" value="F:oxidoreductase activity"/>
    <property type="evidence" value="ECO:0007669"/>
    <property type="project" value="UniProtKB-KW"/>
</dbReference>
<protein>
    <submittedName>
        <fullName evidence="10">Biotin/methionine sulfoxide reductase</fullName>
        <ecNumber evidence="10">1.-.-.-</ecNumber>
    </submittedName>
</protein>
<comment type="cofactor">
    <cofactor evidence="1">
        <name>Mo-bis(molybdopterin guanine dinucleotide)</name>
        <dbReference type="ChEBI" id="CHEBI:60539"/>
    </cofactor>
</comment>
<dbReference type="InterPro" id="IPR006655">
    <property type="entry name" value="Mopterin_OxRdtase_prok_CS"/>
</dbReference>
<dbReference type="InterPro" id="IPR041460">
    <property type="entry name" value="Molybdopterin_N"/>
</dbReference>
<dbReference type="InterPro" id="IPR006656">
    <property type="entry name" value="Mopterin_OxRdtase"/>
</dbReference>
<evidence type="ECO:0000313" key="11">
    <source>
        <dbReference type="Proteomes" id="UP001549321"/>
    </source>
</evidence>
<comment type="similarity">
    <text evidence="2">Belongs to the prokaryotic molybdopterin-containing oxidoreductase family.</text>
</comment>
<dbReference type="InterPro" id="IPR009010">
    <property type="entry name" value="Asp_de-COase-like_dom_sf"/>
</dbReference>
<dbReference type="PANTHER" id="PTHR43742">
    <property type="entry name" value="TRIMETHYLAMINE-N-OXIDE REDUCTASE"/>
    <property type="match status" value="1"/>
</dbReference>
<evidence type="ECO:0000256" key="2">
    <source>
        <dbReference type="ARBA" id="ARBA00010312"/>
    </source>
</evidence>
<feature type="domain" description="Molybdopterin oxidoreductase N-terminal" evidence="9">
    <location>
        <begin position="10"/>
        <end position="50"/>
    </location>
</feature>
<evidence type="ECO:0000256" key="3">
    <source>
        <dbReference type="ARBA" id="ARBA00022505"/>
    </source>
</evidence>
<organism evidence="10 11">
    <name type="scientific">Kaistia defluvii</name>
    <dbReference type="NCBI Taxonomy" id="410841"/>
    <lineage>
        <taxon>Bacteria</taxon>
        <taxon>Pseudomonadati</taxon>
        <taxon>Pseudomonadota</taxon>
        <taxon>Alphaproteobacteria</taxon>
        <taxon>Hyphomicrobiales</taxon>
        <taxon>Kaistiaceae</taxon>
        <taxon>Kaistia</taxon>
    </lineage>
</organism>
<dbReference type="Proteomes" id="UP001549321">
    <property type="component" value="Unassembled WGS sequence"/>
</dbReference>
<keyword evidence="4" id="KW-0479">Metal-binding</keyword>